<dbReference type="InterPro" id="IPR011050">
    <property type="entry name" value="Pectin_lyase_fold/virulence"/>
</dbReference>
<name>A0A2K2UF01_9ACTN</name>
<evidence type="ECO:0000313" key="5">
    <source>
        <dbReference type="EMBL" id="PNV68822.1"/>
    </source>
</evidence>
<feature type="compositionally biased region" description="Polar residues" evidence="2">
    <location>
        <begin position="1955"/>
        <end position="1965"/>
    </location>
</feature>
<sequence length="2000" mass="203939">MKGKKRADRSMAIVLALALAFTMNVPAAAWGDHSNNEDSLGSFVTSGQDGVSEADGSSVAGSEDEGESSGQPSTDKPTDGSDVNASRNADHDDGISGDGGQRFSIAGAGALANRNAVDSIGPLRIFYALDEGIEQEIGSGLNGEEQCVLDELGLDPAAFGVLHLRISAAEGYSLSADADVRITNVSVSWQAVTADGMTLSYGIDLREEGDALVCDIPSSLVQNVSNGEYERFAVSWTTDGAPPEIHGSAFGSYLGFNLFKAAGTANFETASLMGVYRAENGTAIVLATSDAGRTIAISDEVASDGSPAVSAFKDVAIVCDHAGNPYRTEVDANYSANAKFAVGEDGAGNRTLTSLGTCTYRTAQGPNMGSISEGQVFTRTMVASVHGAAYSTLQEAVDAAQAGETVVLLEDVQENVVVPAGKDVALDLNGRTVAGRASSDDSYINDTITVEGKLAVRDTTAPAASVVSDDRRTVSYVAGKILGKEPTVSPYAKALHIQNGGSATIESGIVESQDSDAVFVGKGSILAVEGGYIHGAEFGIGVQGTGATLKMNGGVVVADDNAAIGGNGTEGDDYGDTSISISGGTVIGRIEADGYIACGIYHPQRGKLSIAGGTVYADGGVGILMRGGTLEMTDGAVIASGTASGKVGDSAIVQNCYGVHIDGASGYYDGANSKATVSGGLVEADAGVPVLNLAAPGTMTVRGGTFSSDVTAYLETGRIVTENADGMYVVENDQVATVTKPNGTSVMYDTLSTAVIKARNGDVVTLHKDVPAGNVKYEIGYSIVLDLNGHSIDGSKYATVSVNKYQGPINVIVKNGTILNSTDGTGEFPFGTAIQVRQDVDLTLENVVVDTSSVASGVPSYGVRVGLGTNDSRNPRVTIKGVSTHIKGPDAGIAVIGSNASAPSSLTVEDGVIEGNSFGIVGNGDCDGTSIAIKGGIVRSTDADGCAVYHPQNGDLTISEGTLTGANGVQFCGEGKLAIEGGSIEATASTIETPDTTKTGSSIPDGAALSLVSRGGGYGASGTVEVGISGGTLTSKNNAAIQEYAAADADSLVKSLSIGQAEGATLRVSGGVGKLAVSLAALSGDAAKAITGGTFSSDPLAYLAEGFVAVEGGDGMFEVAENQAVEVIDADGISKGSYNTLTRAVAQAESGDKVKLLADIEDAQQINVRKDITLDLGGKTYRNSNDSMPFSVVNSSLTVENGTIEAANSDSIAIYVQNAKLVLNNGAAVKAAGYGVQVGNMYQTTGYRGDAIINEGASVEAAHGPGIYVVGYYPAGEAEDGSLSDAQTMRNTLTLNGGTVVSLEGNKYAAISGNGNKHGTRIVINSGTVRADKNNAAIYHPQLGSLVINGGDIEGGTGIEMRAGTLDLSGDAVVAGVLKPTTVNPNGSGGTTEGAGIAVAQHTTKLPIAVNVSGGTISGFSAIYESNPQDNSVDDLAKVSLSVAAGTFKAINDGKLAVYSQDKEDFVTGGTFNTVLDTAYYDEGIYQQNVQDAVDAPGAVVPRVFAIDYILAGGAFAGGVQAPASYTAFSDDIALPQPTRTGYDFAGWTGTGLTAPTVDAAIAKGSSGNRSYTAVWTPRSDASYTVHYYLKGSSSAKIAEDAVVSGRIFGETYSERAPKIDGYVVNGLDSQTVTIDAYDKELAFFYDTVAAVPDANVIVQVEQPAADEFAAPDQTVAAAATAGAAAVQEIASGETPAGMSPEEAQAVRDLIDGANGADVTVVVSLKAELKEESVVDPDEKGAIEDVSDDGETVALYFELSVEMTVKVDGGSEKTVLIDEVDEPLLFELKVKPDDIAGKSARIAHVHDGATEIIVPESVDYEQGIVRFHASAFSTYALLAADTVTVGFESNGGSAVASQTVAFGGRATKPADPTRAGYTFGGWFSDEGLTSVYDFNTSVERPTTLYAKWTAAGSGKPDDSGTTGDPGKPDDTSQPPAHVDSGGDQDSAKRPPASAAPNTLGGSASTGDPLVLFGTAAAVLAAAATLALAAVMVHRRRRDQR</sequence>
<proteinExistence type="predicted"/>
<dbReference type="Gene3D" id="2.60.40.4270">
    <property type="entry name" value="Listeria-Bacteroides repeat domain"/>
    <property type="match status" value="1"/>
</dbReference>
<keyword evidence="3" id="KW-0472">Membrane</keyword>
<keyword evidence="3" id="KW-0812">Transmembrane</keyword>
<keyword evidence="3" id="KW-1133">Transmembrane helix</keyword>
<dbReference type="InterPro" id="IPR013378">
    <property type="entry name" value="InlB-like_B-rpt"/>
</dbReference>
<feature type="transmembrane region" description="Helical" evidence="3">
    <location>
        <begin position="1969"/>
        <end position="1992"/>
    </location>
</feature>
<comment type="subcellular location">
    <subcellularLocation>
        <location evidence="1">Cell envelope</location>
    </subcellularLocation>
</comment>
<evidence type="ECO:0000256" key="1">
    <source>
        <dbReference type="ARBA" id="ARBA00004196"/>
    </source>
</evidence>
<evidence type="ECO:0000256" key="2">
    <source>
        <dbReference type="SAM" id="MobiDB-lite"/>
    </source>
</evidence>
<keyword evidence="4" id="KW-0732">Signal</keyword>
<feature type="compositionally biased region" description="Polar residues" evidence="2">
    <location>
        <begin position="39"/>
        <end position="49"/>
    </location>
</feature>
<evidence type="ECO:0008006" key="7">
    <source>
        <dbReference type="Google" id="ProtNLM"/>
    </source>
</evidence>
<protein>
    <recommendedName>
        <fullName evidence="7">Gram-positive cocci surface proteins LPxTG domain-containing protein</fullName>
    </recommendedName>
</protein>
<gene>
    <name evidence="5" type="ORF">C2L71_02315</name>
</gene>
<dbReference type="OrthoDB" id="3177650at2"/>
<feature type="region of interest" description="Disordered" evidence="2">
    <location>
        <begin position="39"/>
        <end position="99"/>
    </location>
</feature>
<dbReference type="GO" id="GO:0030313">
    <property type="term" value="C:cell envelope"/>
    <property type="evidence" value="ECO:0007669"/>
    <property type="project" value="UniProtKB-SubCell"/>
</dbReference>
<evidence type="ECO:0000256" key="4">
    <source>
        <dbReference type="SAM" id="SignalP"/>
    </source>
</evidence>
<dbReference type="InterPro" id="IPR042229">
    <property type="entry name" value="Listeria/Bacterioides_rpt_sf"/>
</dbReference>
<feature type="signal peptide" evidence="4">
    <location>
        <begin position="1"/>
        <end position="27"/>
    </location>
</feature>
<dbReference type="Pfam" id="PF09479">
    <property type="entry name" value="Flg_new"/>
    <property type="match status" value="2"/>
</dbReference>
<comment type="caution">
    <text evidence="5">The sequence shown here is derived from an EMBL/GenBank/DDBJ whole genome shotgun (WGS) entry which is preliminary data.</text>
</comment>
<dbReference type="EMBL" id="PPEK01000001">
    <property type="protein sequence ID" value="PNV68822.1"/>
    <property type="molecule type" value="Genomic_DNA"/>
</dbReference>
<feature type="region of interest" description="Disordered" evidence="2">
    <location>
        <begin position="1909"/>
        <end position="1965"/>
    </location>
</feature>
<dbReference type="Gene3D" id="2.160.20.20">
    <property type="match status" value="1"/>
</dbReference>
<feature type="chain" id="PRO_5038486005" description="Gram-positive cocci surface proteins LPxTG domain-containing protein" evidence="4">
    <location>
        <begin position="28"/>
        <end position="2000"/>
    </location>
</feature>
<evidence type="ECO:0000256" key="3">
    <source>
        <dbReference type="SAM" id="Phobius"/>
    </source>
</evidence>
<organism evidence="5 6">
    <name type="scientific">Enteroscipio rubneri</name>
    <dbReference type="NCBI Taxonomy" id="2070686"/>
    <lineage>
        <taxon>Bacteria</taxon>
        <taxon>Bacillati</taxon>
        <taxon>Actinomycetota</taxon>
        <taxon>Coriobacteriia</taxon>
        <taxon>Eggerthellales</taxon>
        <taxon>Eggerthellaceae</taxon>
        <taxon>Enteroscipio</taxon>
    </lineage>
</organism>
<dbReference type="SUPFAM" id="SSF51126">
    <property type="entry name" value="Pectin lyase-like"/>
    <property type="match status" value="1"/>
</dbReference>
<dbReference type="NCBIfam" id="TIGR02543">
    <property type="entry name" value="List_Bact_rpt"/>
    <property type="match status" value="2"/>
</dbReference>
<reference evidence="6" key="1">
    <citation type="submission" date="2018-01" db="EMBL/GenBank/DDBJ databases">
        <title>Rubneribacter badeniensis gen. nov., sp. nov., and Colonibacter rubneri, gen. nov., sp. nov., WGS of new members of the Eggerthellaceae.</title>
        <authorList>
            <person name="Danylec N."/>
            <person name="Stoll D.A."/>
            <person name="Doetsch A."/>
            <person name="Kulling S.E."/>
            <person name="Huch M."/>
        </authorList>
    </citation>
    <scope>NUCLEOTIDE SEQUENCE [LARGE SCALE GENOMIC DNA]</scope>
    <source>
        <strain evidence="6">ResAG-96</strain>
    </source>
</reference>
<evidence type="ECO:0000313" key="6">
    <source>
        <dbReference type="Proteomes" id="UP000236197"/>
    </source>
</evidence>
<dbReference type="InterPro" id="IPR012332">
    <property type="entry name" value="Autotransporter_pectin_lyase_C"/>
</dbReference>
<keyword evidence="6" id="KW-1185">Reference proteome</keyword>
<accession>A0A2K2UF01</accession>
<dbReference type="Proteomes" id="UP000236197">
    <property type="component" value="Unassembled WGS sequence"/>
</dbReference>
<dbReference type="RefSeq" id="WP_103264148.1">
    <property type="nucleotide sequence ID" value="NZ_CABMLE010000001.1"/>
</dbReference>
<feature type="compositionally biased region" description="Polar residues" evidence="2">
    <location>
        <begin position="68"/>
        <end position="87"/>
    </location>
</feature>